<dbReference type="Proteomes" id="UP000076643">
    <property type="component" value="Unassembled WGS sequence"/>
</dbReference>
<evidence type="ECO:0000313" key="1">
    <source>
        <dbReference type="EMBL" id="KZN44077.1"/>
    </source>
</evidence>
<accession>A0A166Z985</accession>
<dbReference type="EMBL" id="AUYB01000068">
    <property type="protein sequence ID" value="KZN44077.1"/>
    <property type="molecule type" value="Genomic_DNA"/>
</dbReference>
<comment type="caution">
    <text evidence="1">The sequence shown here is derived from an EMBL/GenBank/DDBJ whole genome shotgun (WGS) entry which is preliminary data.</text>
</comment>
<gene>
    <name evidence="1" type="ORF">N475_08185</name>
</gene>
<name>A0A166Z985_9GAMM</name>
<protein>
    <submittedName>
        <fullName evidence="1">Uncharacterized protein</fullName>
    </submittedName>
</protein>
<sequence>MELLDYLYTYFFSEARLIQHCDVELQKFIELQTIGVMPRPSYILDANLLCNSFFGEHEQHGKISFYPKSYAEWLNKVKCNTTSEAAFTIFSERLQKTIHELARNNISMGYEDDISKLNLFIATQWQHFLEGTYGLCTRTGLPEDIAKKEITIGLLNTRLTQVNLSDQEEKQLITAMNLLASCSPKFAPHERSKSQKQRLAAQVESKLHISLE</sequence>
<organism evidence="1 2">
    <name type="scientific">Pseudoalteromonas luteoviolacea DSM 6061</name>
    <dbReference type="NCBI Taxonomy" id="1365250"/>
    <lineage>
        <taxon>Bacteria</taxon>
        <taxon>Pseudomonadati</taxon>
        <taxon>Pseudomonadota</taxon>
        <taxon>Gammaproteobacteria</taxon>
        <taxon>Alteromonadales</taxon>
        <taxon>Pseudoalteromonadaceae</taxon>
        <taxon>Pseudoalteromonas</taxon>
    </lineage>
</organism>
<dbReference type="AlphaFoldDB" id="A0A166Z985"/>
<dbReference type="PATRIC" id="fig|1365250.3.peg.609"/>
<evidence type="ECO:0000313" key="2">
    <source>
        <dbReference type="Proteomes" id="UP000076643"/>
    </source>
</evidence>
<dbReference type="Pfam" id="PF19531">
    <property type="entry name" value="DUF6058"/>
    <property type="match status" value="1"/>
</dbReference>
<keyword evidence="2" id="KW-1185">Reference proteome</keyword>
<reference evidence="1 2" key="1">
    <citation type="submission" date="2013-07" db="EMBL/GenBank/DDBJ databases">
        <title>Comparative Genomic and Metabolomic Analysis of Twelve Strains of Pseudoalteromonas luteoviolacea.</title>
        <authorList>
            <person name="Vynne N.G."/>
            <person name="Mansson M."/>
            <person name="Gram L."/>
        </authorList>
    </citation>
    <scope>NUCLEOTIDE SEQUENCE [LARGE SCALE GENOMIC DNA]</scope>
    <source>
        <strain evidence="1 2">DSM 6061</strain>
    </source>
</reference>
<proteinExistence type="predicted"/>
<dbReference type="RefSeq" id="WP_063364663.1">
    <property type="nucleotide sequence ID" value="NZ_AQHB01000023.1"/>
</dbReference>
<dbReference type="InterPro" id="IPR045694">
    <property type="entry name" value="DUF6058"/>
</dbReference>